<evidence type="ECO:0000313" key="1">
    <source>
        <dbReference type="EMBL" id="CDW28108.1"/>
    </source>
</evidence>
<dbReference type="EMBL" id="HACA01010747">
    <property type="protein sequence ID" value="CDW28108.1"/>
    <property type="molecule type" value="Transcribed_RNA"/>
</dbReference>
<sequence>MRIEMANLSKCYKNTYQIRILVLNPSVNILYMTTQCPFLEIKKWSL</sequence>
<accession>A0A0K2TPZ9</accession>
<dbReference type="AlphaFoldDB" id="A0A0K2TPZ9"/>
<name>A0A0K2TPZ9_LEPSM</name>
<protein>
    <submittedName>
        <fullName evidence="1">Uncharacterized protein</fullName>
    </submittedName>
</protein>
<organism evidence="1">
    <name type="scientific">Lepeophtheirus salmonis</name>
    <name type="common">Salmon louse</name>
    <name type="synonym">Caligus salmonis</name>
    <dbReference type="NCBI Taxonomy" id="72036"/>
    <lineage>
        <taxon>Eukaryota</taxon>
        <taxon>Metazoa</taxon>
        <taxon>Ecdysozoa</taxon>
        <taxon>Arthropoda</taxon>
        <taxon>Crustacea</taxon>
        <taxon>Multicrustacea</taxon>
        <taxon>Hexanauplia</taxon>
        <taxon>Copepoda</taxon>
        <taxon>Siphonostomatoida</taxon>
        <taxon>Caligidae</taxon>
        <taxon>Lepeophtheirus</taxon>
    </lineage>
</organism>
<reference evidence="1" key="1">
    <citation type="submission" date="2014-05" db="EMBL/GenBank/DDBJ databases">
        <authorList>
            <person name="Chronopoulou M."/>
        </authorList>
    </citation>
    <scope>NUCLEOTIDE SEQUENCE</scope>
    <source>
        <tissue evidence="1">Whole organism</tissue>
    </source>
</reference>
<proteinExistence type="predicted"/>